<dbReference type="GO" id="GO:0008887">
    <property type="term" value="F:glycerate kinase activity"/>
    <property type="evidence" value="ECO:0007669"/>
    <property type="project" value="InterPro"/>
</dbReference>
<sequence length="458" mass="51834">MKEWIKNRKELLSKISNKKERKYVEFLLGVAEETLNFSQPSSFLSNNIKIEKNSLIYKKNKITFDKNANFCLISFGKAAETMANWFIVNSPYFFNQILVSSPDETSDKIKEMSNCHFFKGGHPIPNDESINSAKKAIKILSKLKQEDVCFFLISGGGSSLFELPIIKMNSYVKLMKLLLSSGATIHEINTIRKHFSQIKGGKIVNYTSANIYSFIISDVPGNDPTNIASGPTVMDTTTWEDCKRIIRKYKIEKRLPKEAKEILQNRQKQKKHETPKNKEKFNKVNNILIGSNQIVIDHLKEKILKQNDIKGKIISYNIEGEAAKVGKWLAKKYVKKYPQERAFLWGGETTVKLPKETANIGKGGRNQELALSFALKIRNNKKAYLIEFGTDGIDGNSDAAGAIVGPFTIDSKLRKKQAKESLKKHDTNSFFHKHKGEIITGYTGTNVMDIGILIIPED</sequence>
<dbReference type="Pfam" id="PF13660">
    <property type="entry name" value="DUF4147"/>
    <property type="match status" value="1"/>
</dbReference>
<evidence type="ECO:0000259" key="1">
    <source>
        <dbReference type="Pfam" id="PF05161"/>
    </source>
</evidence>
<dbReference type="InterPro" id="IPR037035">
    <property type="entry name" value="GK-like_C_sf"/>
</dbReference>
<dbReference type="Gene3D" id="3.40.1480.10">
    <property type="entry name" value="MOFRL domain"/>
    <property type="match status" value="1"/>
</dbReference>
<accession>A0A9Y1BPL5</accession>
<feature type="domain" description="MOFRL-associated" evidence="2">
    <location>
        <begin position="29"/>
        <end position="264"/>
    </location>
</feature>
<feature type="domain" description="MOFRL" evidence="1">
    <location>
        <begin position="342"/>
        <end position="449"/>
    </location>
</feature>
<reference evidence="3" key="1">
    <citation type="journal article" date="2022" name="Nat. Microbiol.">
        <title>Unique mobile elements and scalable gene flow at the prokaryote-eukaryote boundary revealed by circularized Asgard archaea genomes.</title>
        <authorList>
            <person name="Wu F."/>
            <person name="Speth D.R."/>
            <person name="Philosof A."/>
            <person name="Cremiere A."/>
            <person name="Narayanan A."/>
            <person name="Barco R.A."/>
            <person name="Connon S.A."/>
            <person name="Amend J.P."/>
            <person name="Antoshechkin I.A."/>
            <person name="Orphan V.J."/>
        </authorList>
    </citation>
    <scope>NUCLEOTIDE SEQUENCE</scope>
    <source>
        <strain evidence="3">PR6</strain>
    </source>
</reference>
<evidence type="ECO:0000259" key="2">
    <source>
        <dbReference type="Pfam" id="PF13660"/>
    </source>
</evidence>
<dbReference type="InterPro" id="IPR038614">
    <property type="entry name" value="GK_N_sf"/>
</dbReference>
<dbReference type="InterPro" id="IPR025286">
    <property type="entry name" value="MOFRL_assoc_dom"/>
</dbReference>
<name>A0A9Y1BPL5_9ARCH</name>
<evidence type="ECO:0000313" key="3">
    <source>
        <dbReference type="EMBL" id="UJG42916.1"/>
    </source>
</evidence>
<dbReference type="EMBL" id="CP084167">
    <property type="protein sequence ID" value="UJG42916.1"/>
    <property type="molecule type" value="Genomic_DNA"/>
</dbReference>
<dbReference type="Proteomes" id="UP001200513">
    <property type="component" value="Chromosome"/>
</dbReference>
<organism evidence="3">
    <name type="scientific">Candidatus Heimdallarchaeum endolithica</name>
    <dbReference type="NCBI Taxonomy" id="2876572"/>
    <lineage>
        <taxon>Archaea</taxon>
        <taxon>Promethearchaeati</taxon>
        <taxon>Candidatus Heimdallarchaeota</taxon>
        <taxon>Candidatus Heimdallarchaeia (ex Rinke et al. 2021) (nom. nud.)</taxon>
        <taxon>Candidatus Heimdallarchaeales</taxon>
        <taxon>Candidatus Heimdallarchaeaceae</taxon>
        <taxon>Candidatus Heimdallarchaeum</taxon>
    </lineage>
</organism>
<dbReference type="InterPro" id="IPR039760">
    <property type="entry name" value="MOFRL_protein"/>
</dbReference>
<dbReference type="Pfam" id="PF05161">
    <property type="entry name" value="MOFRL"/>
    <property type="match status" value="1"/>
</dbReference>
<dbReference type="PANTHER" id="PTHR12227">
    <property type="entry name" value="GLYCERATE KINASE"/>
    <property type="match status" value="1"/>
</dbReference>
<protein>
    <submittedName>
        <fullName evidence="3">DUF4147 domain-containing protein</fullName>
    </submittedName>
</protein>
<dbReference type="GO" id="GO:0005737">
    <property type="term" value="C:cytoplasm"/>
    <property type="evidence" value="ECO:0007669"/>
    <property type="project" value="TreeGrafter"/>
</dbReference>
<dbReference type="Gene3D" id="3.40.50.10180">
    <property type="entry name" value="Glycerate kinase, MOFRL-like N-terminal domain"/>
    <property type="match status" value="1"/>
</dbReference>
<gene>
    <name evidence="3" type="ORF">K9W46_11125</name>
</gene>
<proteinExistence type="predicted"/>
<dbReference type="SUPFAM" id="SSF82544">
    <property type="entry name" value="GckA/TtuD-like"/>
    <property type="match status" value="1"/>
</dbReference>
<dbReference type="AlphaFoldDB" id="A0A9Y1BPL5"/>
<dbReference type="PANTHER" id="PTHR12227:SF0">
    <property type="entry name" value="GLYCERATE KINASE"/>
    <property type="match status" value="1"/>
</dbReference>
<dbReference type="InterPro" id="IPR007835">
    <property type="entry name" value="MOFRL"/>
</dbReference>